<accession>A0A0R1SFS6</accession>
<dbReference type="GO" id="GO:0016042">
    <property type="term" value="P:lipid catabolic process"/>
    <property type="evidence" value="ECO:0007669"/>
    <property type="project" value="UniProtKB-KW"/>
</dbReference>
<evidence type="ECO:0000256" key="7">
    <source>
        <dbReference type="ARBA" id="ARBA00022963"/>
    </source>
</evidence>
<keyword evidence="6" id="KW-0378">Hydrolase</keyword>
<feature type="domain" description="Lipase-like C-terminal" evidence="9">
    <location>
        <begin position="34"/>
        <end position="222"/>
    </location>
</feature>
<comment type="subcellular location">
    <subcellularLocation>
        <location evidence="2">Secreted</location>
    </subcellularLocation>
</comment>
<dbReference type="GO" id="GO:0004806">
    <property type="term" value="F:triacylglycerol lipase activity"/>
    <property type="evidence" value="ECO:0007669"/>
    <property type="project" value="UniProtKB-EC"/>
</dbReference>
<dbReference type="EC" id="3.1.1.3" evidence="3"/>
<keyword evidence="7" id="KW-0442">Lipid degradation</keyword>
<dbReference type="PANTHER" id="PTHR34043:SF3">
    <property type="entry name" value="ALPHA_BETA-HYDROLASES SUPERFAMILY PROTEIN"/>
    <property type="match status" value="1"/>
</dbReference>
<evidence type="ECO:0000256" key="8">
    <source>
        <dbReference type="ARBA" id="ARBA00023098"/>
    </source>
</evidence>
<protein>
    <recommendedName>
        <fullName evidence="3">triacylglycerol lipase</fullName>
        <ecNumber evidence="3">3.1.1.3</ecNumber>
    </recommendedName>
</protein>
<dbReference type="AlphaFoldDB" id="A0A0R1SFS6"/>
<evidence type="ECO:0000256" key="4">
    <source>
        <dbReference type="ARBA" id="ARBA00022525"/>
    </source>
</evidence>
<dbReference type="STRING" id="1423815.FC27_GL001786"/>
<evidence type="ECO:0000259" key="9">
    <source>
        <dbReference type="Pfam" id="PF24708"/>
    </source>
</evidence>
<evidence type="ECO:0000256" key="1">
    <source>
        <dbReference type="ARBA" id="ARBA00001024"/>
    </source>
</evidence>
<dbReference type="OrthoDB" id="2004167at2"/>
<evidence type="ECO:0000256" key="2">
    <source>
        <dbReference type="ARBA" id="ARBA00004613"/>
    </source>
</evidence>
<keyword evidence="8" id="KW-0443">Lipid metabolism</keyword>
<dbReference type="PANTHER" id="PTHR34043">
    <property type="entry name" value="ALPHA/BETA-HYDROLASES SUPERFAMILY PROTEIN"/>
    <property type="match status" value="1"/>
</dbReference>
<evidence type="ECO:0000256" key="3">
    <source>
        <dbReference type="ARBA" id="ARBA00013279"/>
    </source>
</evidence>
<dbReference type="PATRIC" id="fig|1423815.3.peg.1829"/>
<dbReference type="Proteomes" id="UP000051647">
    <property type="component" value="Unassembled WGS sequence"/>
</dbReference>
<dbReference type="EMBL" id="AZFA01000005">
    <property type="protein sequence ID" value="KRL67470.1"/>
    <property type="molecule type" value="Genomic_DNA"/>
</dbReference>
<dbReference type="InterPro" id="IPR056304">
    <property type="entry name" value="Lip-like_C"/>
</dbReference>
<organism evidence="10 11">
    <name type="scientific">Companilactobacillus versmoldensis DSM 14857 = KCTC 3814</name>
    <dbReference type="NCBI Taxonomy" id="1423815"/>
    <lineage>
        <taxon>Bacteria</taxon>
        <taxon>Bacillati</taxon>
        <taxon>Bacillota</taxon>
        <taxon>Bacilli</taxon>
        <taxon>Lactobacillales</taxon>
        <taxon>Lactobacillaceae</taxon>
        <taxon>Companilactobacillus</taxon>
    </lineage>
</organism>
<keyword evidence="5" id="KW-0732">Signal</keyword>
<comment type="catalytic activity">
    <reaction evidence="1">
        <text>a triacylglycerol + H2O = a diacylglycerol + a fatty acid + H(+)</text>
        <dbReference type="Rhea" id="RHEA:12044"/>
        <dbReference type="ChEBI" id="CHEBI:15377"/>
        <dbReference type="ChEBI" id="CHEBI:15378"/>
        <dbReference type="ChEBI" id="CHEBI:17855"/>
        <dbReference type="ChEBI" id="CHEBI:18035"/>
        <dbReference type="ChEBI" id="CHEBI:28868"/>
        <dbReference type="EC" id="3.1.1.3"/>
    </reaction>
</comment>
<dbReference type="eggNOG" id="COG1075">
    <property type="taxonomic scope" value="Bacteria"/>
</dbReference>
<keyword evidence="11" id="KW-1185">Reference proteome</keyword>
<dbReference type="SUPFAM" id="SSF53474">
    <property type="entry name" value="alpha/beta-Hydrolases"/>
    <property type="match status" value="1"/>
</dbReference>
<reference evidence="10 11" key="1">
    <citation type="journal article" date="2015" name="Genome Announc.">
        <title>Expanding the biotechnology potential of lactobacilli through comparative genomics of 213 strains and associated genera.</title>
        <authorList>
            <person name="Sun Z."/>
            <person name="Harris H.M."/>
            <person name="McCann A."/>
            <person name="Guo C."/>
            <person name="Argimon S."/>
            <person name="Zhang W."/>
            <person name="Yang X."/>
            <person name="Jeffery I.B."/>
            <person name="Cooney J.C."/>
            <person name="Kagawa T.F."/>
            <person name="Liu W."/>
            <person name="Song Y."/>
            <person name="Salvetti E."/>
            <person name="Wrobel A."/>
            <person name="Rasinkangas P."/>
            <person name="Parkhill J."/>
            <person name="Rea M.C."/>
            <person name="O'Sullivan O."/>
            <person name="Ritari J."/>
            <person name="Douillard F.P."/>
            <person name="Paul Ross R."/>
            <person name="Yang R."/>
            <person name="Briner A.E."/>
            <person name="Felis G.E."/>
            <person name="de Vos W.M."/>
            <person name="Barrangou R."/>
            <person name="Klaenhammer T.R."/>
            <person name="Caufield P.W."/>
            <person name="Cui Y."/>
            <person name="Zhang H."/>
            <person name="O'Toole P.W."/>
        </authorList>
    </citation>
    <scope>NUCLEOTIDE SEQUENCE [LARGE SCALE GENOMIC DNA]</scope>
    <source>
        <strain evidence="10 11">DSM 14857</strain>
    </source>
</reference>
<gene>
    <name evidence="10" type="ORF">FC27_GL001786</name>
</gene>
<evidence type="ECO:0000313" key="10">
    <source>
        <dbReference type="EMBL" id="KRL67470.1"/>
    </source>
</evidence>
<proteinExistence type="predicted"/>
<comment type="caution">
    <text evidence="10">The sequence shown here is derived from an EMBL/GenBank/DDBJ whole genome shotgun (WGS) entry which is preliminary data.</text>
</comment>
<dbReference type="Gene3D" id="3.40.50.1820">
    <property type="entry name" value="alpha/beta hydrolase"/>
    <property type="match status" value="1"/>
</dbReference>
<evidence type="ECO:0000313" key="11">
    <source>
        <dbReference type="Proteomes" id="UP000051647"/>
    </source>
</evidence>
<dbReference type="Pfam" id="PF24708">
    <property type="entry name" value="Lip_C"/>
    <property type="match status" value="1"/>
</dbReference>
<evidence type="ECO:0000256" key="5">
    <source>
        <dbReference type="ARBA" id="ARBA00022729"/>
    </source>
</evidence>
<keyword evidence="4" id="KW-0964">Secreted</keyword>
<evidence type="ECO:0000256" key="6">
    <source>
        <dbReference type="ARBA" id="ARBA00022801"/>
    </source>
</evidence>
<name>A0A0R1SFS6_9LACO</name>
<dbReference type="InterPro" id="IPR029058">
    <property type="entry name" value="AB_hydrolase_fold"/>
</dbReference>
<sequence>MTNTPINELVSDLISTGNLLGISLPRDSTTLKPQATDYKLDQWGLIRKQGESIVKFNKRVINSKIWSTHDNSIYDLSIAGANNITQRTDLASDEYYFTYAGNATKQSRVTGRAVPVKGIAPYFRIGASYIGNQGNDPNWWPSDGCVPVISAKAPIGQAAQEDQTTTNGVFDYSDTSKAVKGIWQYNQPVQGWDHNDFVGLDVTKHRDRTNADKVQTFYEDLYVKLHGLNS</sequence>
<dbReference type="GO" id="GO:0005576">
    <property type="term" value="C:extracellular region"/>
    <property type="evidence" value="ECO:0007669"/>
    <property type="project" value="UniProtKB-SubCell"/>
</dbReference>